<dbReference type="Proteomes" id="UP000029120">
    <property type="component" value="Chromosome 1"/>
</dbReference>
<sequence length="42" mass="4784">YRESGVPKEEAKYKITLVHGFGSSRDMNFSTSKVQQCSLYLV</sequence>
<evidence type="ECO:0000313" key="1">
    <source>
        <dbReference type="EMBL" id="KFK43147.1"/>
    </source>
</evidence>
<dbReference type="AlphaFoldDB" id="A0A087HLZ5"/>
<dbReference type="OrthoDB" id="294702at2759"/>
<dbReference type="Gramene" id="KFK43147">
    <property type="protein sequence ID" value="KFK43147"/>
    <property type="gene ID" value="AALP_AA1G085900"/>
</dbReference>
<dbReference type="EMBL" id="CM002869">
    <property type="protein sequence ID" value="KFK43147.1"/>
    <property type="molecule type" value="Genomic_DNA"/>
</dbReference>
<gene>
    <name evidence="1" type="ordered locus">AALP_Aa1g085900</name>
</gene>
<keyword evidence="2" id="KW-1185">Reference proteome</keyword>
<name>A0A087HLZ5_ARAAL</name>
<feature type="non-terminal residue" evidence="1">
    <location>
        <position position="1"/>
    </location>
</feature>
<proteinExistence type="predicted"/>
<protein>
    <submittedName>
        <fullName evidence="1">Uncharacterized protein</fullName>
    </submittedName>
</protein>
<organism evidence="1 2">
    <name type="scientific">Arabis alpina</name>
    <name type="common">Alpine rock-cress</name>
    <dbReference type="NCBI Taxonomy" id="50452"/>
    <lineage>
        <taxon>Eukaryota</taxon>
        <taxon>Viridiplantae</taxon>
        <taxon>Streptophyta</taxon>
        <taxon>Embryophyta</taxon>
        <taxon>Tracheophyta</taxon>
        <taxon>Spermatophyta</taxon>
        <taxon>Magnoliopsida</taxon>
        <taxon>eudicotyledons</taxon>
        <taxon>Gunneridae</taxon>
        <taxon>Pentapetalae</taxon>
        <taxon>rosids</taxon>
        <taxon>malvids</taxon>
        <taxon>Brassicales</taxon>
        <taxon>Brassicaceae</taxon>
        <taxon>Arabideae</taxon>
        <taxon>Arabis</taxon>
    </lineage>
</organism>
<evidence type="ECO:0000313" key="2">
    <source>
        <dbReference type="Proteomes" id="UP000029120"/>
    </source>
</evidence>
<accession>A0A087HLZ5</accession>
<reference evidence="2" key="1">
    <citation type="journal article" date="2015" name="Nat. Plants">
        <title>Genome expansion of Arabis alpina linked with retrotransposition and reduced symmetric DNA methylation.</title>
        <authorList>
            <person name="Willing E.M."/>
            <person name="Rawat V."/>
            <person name="Mandakova T."/>
            <person name="Maumus F."/>
            <person name="James G.V."/>
            <person name="Nordstroem K.J."/>
            <person name="Becker C."/>
            <person name="Warthmann N."/>
            <person name="Chica C."/>
            <person name="Szarzynska B."/>
            <person name="Zytnicki M."/>
            <person name="Albani M.C."/>
            <person name="Kiefer C."/>
            <person name="Bergonzi S."/>
            <person name="Castaings L."/>
            <person name="Mateos J.L."/>
            <person name="Berns M.C."/>
            <person name="Bujdoso N."/>
            <person name="Piofczyk T."/>
            <person name="de Lorenzo L."/>
            <person name="Barrero-Sicilia C."/>
            <person name="Mateos I."/>
            <person name="Piednoel M."/>
            <person name="Hagmann J."/>
            <person name="Chen-Min-Tao R."/>
            <person name="Iglesias-Fernandez R."/>
            <person name="Schuster S.C."/>
            <person name="Alonso-Blanco C."/>
            <person name="Roudier F."/>
            <person name="Carbonero P."/>
            <person name="Paz-Ares J."/>
            <person name="Davis S.J."/>
            <person name="Pecinka A."/>
            <person name="Quesneville H."/>
            <person name="Colot V."/>
            <person name="Lysak M.A."/>
            <person name="Weigel D."/>
            <person name="Coupland G."/>
            <person name="Schneeberger K."/>
        </authorList>
    </citation>
    <scope>NUCLEOTIDE SEQUENCE [LARGE SCALE GENOMIC DNA]</scope>
    <source>
        <strain evidence="2">cv. Pajares</strain>
    </source>
</reference>